<dbReference type="AlphaFoldDB" id="A0A813LR09"/>
<dbReference type="PROSITE" id="PS50918">
    <property type="entry name" value="WWE"/>
    <property type="match status" value="1"/>
</dbReference>
<feature type="domain" description="WWE" evidence="2">
    <location>
        <begin position="1"/>
        <end position="67"/>
    </location>
</feature>
<dbReference type="Gene3D" id="3.30.720.50">
    <property type="match status" value="1"/>
</dbReference>
<proteinExistence type="predicted"/>
<evidence type="ECO:0000313" key="3">
    <source>
        <dbReference type="EMBL" id="CAE8735808.1"/>
    </source>
</evidence>
<gene>
    <name evidence="3" type="ORF">PGLA2088_LOCUS48033</name>
</gene>
<dbReference type="InterPro" id="IPR037197">
    <property type="entry name" value="WWE_dom_sf"/>
</dbReference>
<accession>A0A813LR09</accession>
<dbReference type="Pfam" id="PF02825">
    <property type="entry name" value="WWE"/>
    <property type="match status" value="1"/>
</dbReference>
<name>A0A813LR09_POLGL</name>
<evidence type="ECO:0000313" key="4">
    <source>
        <dbReference type="Proteomes" id="UP000626109"/>
    </source>
</evidence>
<feature type="compositionally biased region" description="Pro residues" evidence="1">
    <location>
        <begin position="135"/>
        <end position="153"/>
    </location>
</feature>
<protein>
    <recommendedName>
        <fullName evidence="2">WWE domain-containing protein</fullName>
    </recommendedName>
</protein>
<feature type="region of interest" description="Disordered" evidence="1">
    <location>
        <begin position="134"/>
        <end position="167"/>
    </location>
</feature>
<evidence type="ECO:0000259" key="2">
    <source>
        <dbReference type="PROSITE" id="PS50918"/>
    </source>
</evidence>
<dbReference type="SUPFAM" id="SSF117839">
    <property type="entry name" value="WWE domain"/>
    <property type="match status" value="1"/>
</dbReference>
<evidence type="ECO:0000256" key="1">
    <source>
        <dbReference type="SAM" id="MobiDB-lite"/>
    </source>
</evidence>
<comment type="caution">
    <text evidence="3">The sequence shown here is derived from an EMBL/GenBank/DDBJ whole genome shotgun (WGS) entry which is preliminary data.</text>
</comment>
<dbReference type="InterPro" id="IPR004170">
    <property type="entry name" value="WWE_dom"/>
</dbReference>
<reference evidence="3" key="1">
    <citation type="submission" date="2021-02" db="EMBL/GenBank/DDBJ databases">
        <authorList>
            <person name="Dougan E. K."/>
            <person name="Rhodes N."/>
            <person name="Thang M."/>
            <person name="Chan C."/>
        </authorList>
    </citation>
    <scope>NUCLEOTIDE SEQUENCE</scope>
</reference>
<dbReference type="EMBL" id="CAJNNW010036592">
    <property type="protein sequence ID" value="CAE8735808.1"/>
    <property type="molecule type" value="Genomic_DNA"/>
</dbReference>
<dbReference type="Proteomes" id="UP000626109">
    <property type="component" value="Unassembled WGS sequence"/>
</dbReference>
<sequence length="255" mass="26051">MPAGSFQVKLSGEWKDYAKDEDKILKRAYLAGFPHARYTLRKQKYEVNFRDMQQKNLASGKSRQMRAPHKWSQPAKPIVEAGPTFCIKVPPGSAGTAIQVPHPRAKGQFITVNVPASAKVGQAMLVPIPKVDPAAPAPAPAPAPASAPAPAAPSAPSAPAADKGGMSTGAKVATGAAVVAVGGLAVAGALLGEHIAEEGWDATMADLGDVAEMAGEHIVDAGETAGEAIADAAGDAGDWLAGAADDVGDFIMDLF</sequence>
<organism evidence="3 4">
    <name type="scientific">Polarella glacialis</name>
    <name type="common">Dinoflagellate</name>
    <dbReference type="NCBI Taxonomy" id="89957"/>
    <lineage>
        <taxon>Eukaryota</taxon>
        <taxon>Sar</taxon>
        <taxon>Alveolata</taxon>
        <taxon>Dinophyceae</taxon>
        <taxon>Suessiales</taxon>
        <taxon>Suessiaceae</taxon>
        <taxon>Polarella</taxon>
    </lineage>
</organism>